<evidence type="ECO:0000313" key="4">
    <source>
        <dbReference type="EMBL" id="RGS64940.1"/>
    </source>
</evidence>
<dbReference type="Proteomes" id="UP000437631">
    <property type="component" value="Unassembled WGS sequence"/>
</dbReference>
<evidence type="ECO:0000313" key="3">
    <source>
        <dbReference type="EMBL" id="QHB63069.1"/>
    </source>
</evidence>
<dbReference type="PANTHER" id="PTHR10151">
    <property type="entry name" value="ECTONUCLEOTIDE PYROPHOSPHATASE/PHOSPHODIESTERASE"/>
    <property type="match status" value="1"/>
</dbReference>
<dbReference type="KEGG" id="badl:BADO_1058"/>
<dbReference type="Proteomes" id="UP001357973">
    <property type="component" value="Chromosome"/>
</dbReference>
<dbReference type="EMBL" id="QRVT01000002">
    <property type="protein sequence ID" value="RGS64940.1"/>
    <property type="molecule type" value="Genomic_DNA"/>
</dbReference>
<evidence type="ECO:0000313" key="7">
    <source>
        <dbReference type="Proteomes" id="UP000464884"/>
    </source>
</evidence>
<reference evidence="1 8" key="4">
    <citation type="submission" date="2023-06" db="EMBL/GenBank/DDBJ databases">
        <title>Complete Genome Sequences of Bifidobacterium faecale strain JCM19861T was isolated from human faeces by Jung-Hye Choi et al. (2014).</title>
        <authorList>
            <person name="Okuhama S."/>
            <person name="Takahashi H."/>
            <person name="Imaizumi K."/>
            <person name="Nakayama S."/>
            <person name="Ogata Y."/>
            <person name="Suda W."/>
        </authorList>
    </citation>
    <scope>NUCLEOTIDE SEQUENCE [LARGE SCALE GENOMIC DNA]</scope>
    <source>
        <strain evidence="1 8">JCM 19861</strain>
    </source>
</reference>
<proteinExistence type="predicted"/>
<reference evidence="2 6" key="2">
    <citation type="journal article" date="2019" name="Nat. Med.">
        <title>A library of human gut bacterial isolates paired with longitudinal multiomics data enables mechanistic microbiome research.</title>
        <authorList>
            <person name="Poyet M."/>
            <person name="Groussin M."/>
            <person name="Gibbons S.M."/>
            <person name="Avila-Pacheco J."/>
            <person name="Jiang X."/>
            <person name="Kearney S.M."/>
            <person name="Perrotta A.R."/>
            <person name="Berdy B."/>
            <person name="Zhao S."/>
            <person name="Lieberman T.D."/>
            <person name="Swanson P.K."/>
            <person name="Smith M."/>
            <person name="Roesemann S."/>
            <person name="Alexander J.E."/>
            <person name="Rich S.A."/>
            <person name="Livny J."/>
            <person name="Vlamakis H."/>
            <person name="Clish C."/>
            <person name="Bullock K."/>
            <person name="Deik A."/>
            <person name="Scott J."/>
            <person name="Pierce K.A."/>
            <person name="Xavier R.J."/>
            <person name="Alm E.J."/>
        </authorList>
    </citation>
    <scope>NUCLEOTIDE SEQUENCE [LARGE SCALE GENOMIC DNA]</scope>
    <source>
        <strain evidence="2 6">BIOML-A190</strain>
    </source>
</reference>
<dbReference type="EMBL" id="AP028457">
    <property type="protein sequence ID" value="BEK83285.1"/>
    <property type="molecule type" value="Genomic_DNA"/>
</dbReference>
<dbReference type="eggNOG" id="COG1524">
    <property type="taxonomic scope" value="Bacteria"/>
</dbReference>
<dbReference type="AlphaFoldDB" id="A0A076JHG7"/>
<reference evidence="4 5" key="1">
    <citation type="submission" date="2018-08" db="EMBL/GenBank/DDBJ databases">
        <title>A genome reference for cultivated species of the human gut microbiota.</title>
        <authorList>
            <person name="Zou Y."/>
            <person name="Xue W."/>
            <person name="Luo G."/>
        </authorList>
    </citation>
    <scope>NUCLEOTIDE SEQUENCE [LARGE SCALE GENOMIC DNA]</scope>
    <source>
        <strain evidence="4 5">AF21-27</strain>
    </source>
</reference>
<evidence type="ECO:0000313" key="1">
    <source>
        <dbReference type="EMBL" id="BEK83285.1"/>
    </source>
</evidence>
<dbReference type="Gene3D" id="3.40.720.10">
    <property type="entry name" value="Alkaline Phosphatase, subunit A"/>
    <property type="match status" value="1"/>
</dbReference>
<reference evidence="3 7" key="3">
    <citation type="submission" date="2019-12" db="EMBL/GenBank/DDBJ databases">
        <title>Draft Genome Sequence of Bifidobacterium adolescentis ZJ2.</title>
        <authorList>
            <person name="Jin Z."/>
        </authorList>
    </citation>
    <scope>NUCLEOTIDE SEQUENCE [LARGE SCALE GENOMIC DNA]</scope>
    <source>
        <strain evidence="3 7">ZJ2</strain>
    </source>
</reference>
<dbReference type="Pfam" id="PF01663">
    <property type="entry name" value="Phosphodiest"/>
    <property type="match status" value="1"/>
</dbReference>
<evidence type="ECO:0000313" key="8">
    <source>
        <dbReference type="Proteomes" id="UP001357973"/>
    </source>
</evidence>
<dbReference type="InterPro" id="IPR017850">
    <property type="entry name" value="Alkaline_phosphatase_core_sf"/>
</dbReference>
<dbReference type="Proteomes" id="UP000285462">
    <property type="component" value="Unassembled WGS sequence"/>
</dbReference>
<dbReference type="SUPFAM" id="SSF53649">
    <property type="entry name" value="Alkaline phosphatase-like"/>
    <property type="match status" value="1"/>
</dbReference>
<name>A0A076JHG7_BIFAD</name>
<dbReference type="PANTHER" id="PTHR10151:SF120">
    <property type="entry name" value="BIS(5'-ADENOSYL)-TRIPHOSPHATASE"/>
    <property type="match status" value="1"/>
</dbReference>
<gene>
    <name evidence="1" type="ORF">B19861_12270</name>
    <name evidence="4" type="ORF">DWX79_04810</name>
    <name evidence="3" type="ORF">F3K97_07325</name>
    <name evidence="2" type="ORF">GA752_04600</name>
</gene>
<accession>A0A076JHG7</accession>
<dbReference type="EMBL" id="WDLT01000003">
    <property type="protein sequence ID" value="KAB5747271.1"/>
    <property type="molecule type" value="Genomic_DNA"/>
</dbReference>
<dbReference type="Proteomes" id="UP000464884">
    <property type="component" value="Chromosome"/>
</dbReference>
<organism evidence="2 6">
    <name type="scientific">Bifidobacterium adolescentis</name>
    <dbReference type="NCBI Taxonomy" id="1680"/>
    <lineage>
        <taxon>Bacteria</taxon>
        <taxon>Bacillati</taxon>
        <taxon>Actinomycetota</taxon>
        <taxon>Actinomycetes</taxon>
        <taxon>Bifidobacteriales</taxon>
        <taxon>Bifidobacteriaceae</taxon>
        <taxon>Bifidobacterium</taxon>
    </lineage>
</organism>
<evidence type="ECO:0000313" key="6">
    <source>
        <dbReference type="Proteomes" id="UP000437631"/>
    </source>
</evidence>
<evidence type="ECO:0000313" key="5">
    <source>
        <dbReference type="Proteomes" id="UP000285462"/>
    </source>
</evidence>
<dbReference type="InterPro" id="IPR002591">
    <property type="entry name" value="Phosphodiest/P_Trfase"/>
</dbReference>
<dbReference type="EMBL" id="CP047129">
    <property type="protein sequence ID" value="QHB63069.1"/>
    <property type="molecule type" value="Genomic_DNA"/>
</dbReference>
<dbReference type="GO" id="GO:0016787">
    <property type="term" value="F:hydrolase activity"/>
    <property type="evidence" value="ECO:0007669"/>
    <property type="project" value="UniProtKB-ARBA"/>
</dbReference>
<keyword evidence="8" id="KW-1185">Reference proteome</keyword>
<sequence length="411" mass="44329">MGTMSVEVPEIDQLLAMTSPARYGDELPDEGGRGGALHLSSVLPAISSAIGHPIPTAIHADPKRLQEALGLPDARSAVVVLVDGLGYWNINMRLGHSPYLRSLMADGVNQRPIATCMPSTTVAAMSTFGTGTCPGLTGMTGYTQLNPDNGEICQLISFKNAPAPLKLQQQPTIFERLAEQDVRVTSSGLPKFAFSALTQAALRGSDYISNDDPRRRIMTAAKAANTPGLTYVYLRDADKIGHNYGWDSDKWIGTYERIDAQLSLLRRSVPKNTLIVIVADHGMITADPEACIDIASEPQLMWGVANVGGEPRCVMLYGEDGENPEDIAARWRDVLGERAQVRTRRQAIEEGVYGPVDERVKSMIGDVVVSAAGSTTIVDSRTQAEKAMHLPSVHGSLTYMESDIPCLIDVA</sequence>
<evidence type="ECO:0000313" key="2">
    <source>
        <dbReference type="EMBL" id="KAB5747271.1"/>
    </source>
</evidence>
<protein>
    <submittedName>
        <fullName evidence="2">Alkaline phosphatase family protein</fullName>
    </submittedName>
    <submittedName>
        <fullName evidence="3">Nucleotide pyrophosphatase</fullName>
    </submittedName>
</protein>